<comment type="catalytic activity">
    <reaction evidence="5">
        <text>ATP + H2O = ADP + phosphate + H(+)</text>
        <dbReference type="Rhea" id="RHEA:13065"/>
        <dbReference type="ChEBI" id="CHEBI:15377"/>
        <dbReference type="ChEBI" id="CHEBI:15378"/>
        <dbReference type="ChEBI" id="CHEBI:30616"/>
        <dbReference type="ChEBI" id="CHEBI:43474"/>
        <dbReference type="ChEBI" id="CHEBI:456216"/>
        <dbReference type="EC" id="3.6.4.10"/>
    </reaction>
</comment>
<keyword evidence="3 6" id="KW-0067">ATP-binding</keyword>
<dbReference type="PANTHER" id="PTHR19375">
    <property type="entry name" value="HEAT SHOCK PROTEIN 70KDA"/>
    <property type="match status" value="1"/>
</dbReference>
<dbReference type="GO" id="GO:0005524">
    <property type="term" value="F:ATP binding"/>
    <property type="evidence" value="ECO:0007669"/>
    <property type="project" value="UniProtKB-KW"/>
</dbReference>
<feature type="transmembrane region" description="Helical" evidence="7">
    <location>
        <begin position="7"/>
        <end position="27"/>
    </location>
</feature>
<dbReference type="FunFam" id="3.30.30.30:FF:000005">
    <property type="entry name" value="Heat shock protein ssb1"/>
    <property type="match status" value="1"/>
</dbReference>
<comment type="similarity">
    <text evidence="6">Belongs to the heat shock protein 70 family.</text>
</comment>
<keyword evidence="2 6" id="KW-0547">Nucleotide-binding</keyword>
<dbReference type="Gene3D" id="3.90.640.10">
    <property type="entry name" value="Actin, Chain A, domain 4"/>
    <property type="match status" value="1"/>
</dbReference>
<dbReference type="Proteomes" id="UP000235672">
    <property type="component" value="Unassembled WGS sequence"/>
</dbReference>
<evidence type="ECO:0000256" key="4">
    <source>
        <dbReference type="ARBA" id="ARBA00023186"/>
    </source>
</evidence>
<protein>
    <recommendedName>
        <fullName evidence="1">non-chaperonin molecular chaperone ATPase</fullName>
        <ecNumber evidence="1">3.6.4.10</ecNumber>
    </recommendedName>
</protein>
<keyword evidence="4" id="KW-0143">Chaperone</keyword>
<evidence type="ECO:0000256" key="7">
    <source>
        <dbReference type="SAM" id="Phobius"/>
    </source>
</evidence>
<dbReference type="STRING" id="1745343.A0A2J6QMX2"/>
<keyword evidence="7" id="KW-0812">Transmembrane</keyword>
<dbReference type="InterPro" id="IPR029047">
    <property type="entry name" value="HSP70_peptide-bd_sf"/>
</dbReference>
<organism evidence="8 9">
    <name type="scientific">Hyaloscypha hepaticicola</name>
    <dbReference type="NCBI Taxonomy" id="2082293"/>
    <lineage>
        <taxon>Eukaryota</taxon>
        <taxon>Fungi</taxon>
        <taxon>Dikarya</taxon>
        <taxon>Ascomycota</taxon>
        <taxon>Pezizomycotina</taxon>
        <taxon>Leotiomycetes</taxon>
        <taxon>Helotiales</taxon>
        <taxon>Hyaloscyphaceae</taxon>
        <taxon>Hyaloscypha</taxon>
    </lineage>
</organism>
<evidence type="ECO:0000256" key="1">
    <source>
        <dbReference type="ARBA" id="ARBA00012554"/>
    </source>
</evidence>
<dbReference type="SUPFAM" id="SSF53067">
    <property type="entry name" value="Actin-like ATPase domain"/>
    <property type="match status" value="2"/>
</dbReference>
<dbReference type="GO" id="GO:0140662">
    <property type="term" value="F:ATP-dependent protein folding chaperone"/>
    <property type="evidence" value="ECO:0007669"/>
    <property type="project" value="InterPro"/>
</dbReference>
<gene>
    <name evidence="8" type="ORF">NA56DRAFT_742933</name>
</gene>
<evidence type="ECO:0000256" key="5">
    <source>
        <dbReference type="ARBA" id="ARBA00048056"/>
    </source>
</evidence>
<dbReference type="Gene3D" id="2.60.34.10">
    <property type="entry name" value="Substrate Binding Domain Of DNAk, Chain A, domain 1"/>
    <property type="match status" value="1"/>
</dbReference>
<name>A0A2J6QMX2_9HELO</name>
<evidence type="ECO:0000256" key="2">
    <source>
        <dbReference type="ARBA" id="ARBA00022741"/>
    </source>
</evidence>
<sequence length="648" mass="72940">MSIRTRVLAVVGAFGALYLSFYLGTQWGPSATSKQTCIIQDTMDALPTLTPSAWNEESYGDVIGIELGNDYSRVGIFKDDQFILIASDEGQTKTPNYVTLTDQGVITGLKAKEQADDNTENTIYDFRHLLGRRFPDTSLQQEIGLLPYKVVEKDSRPSIQVQINGMEKLYSPEEITAEILTRMKTAAEHWTSNRITHAVIAVPTYFNDAQRQATKDASAIAGLNVLRLMDEPRAAGLAYELDKIRRLERKDSVWKEWEDLHGNALLEAPAINCRGVDDEYCYLVFNIEERGCDVTITSVDYGVFELLGNLTDDFGNRDFDHDLFRYLFNLAHEGVAHFDMSEDFEAIDRLNFEVKEAQKTLLMFPSADINVSSDNAENILSTTVTRENVQELHAQGSDYKVIGLVEKALFDAKLEKRAIDGLIVTGDPIYAAKIHPILQGYFVGAKLHSDIKSDEVVVRGVARMAGILSGEYLDGCVDYYPIDILPLSVGIETAGGLYTKVVLRNSIVPTRKTKLLIPAGDSQEKVVLKIYEGERELVKYNRYLGSLELDGLSRTQRGELEIEVAFMVTPEFKLIVTAKEKDFDHEVEVVFDDGTLRHERWQEEVDDILMEAEKTYEADLQEKDKAIAEDSWKQDKFGVLLLSSRKEN</sequence>
<keyword evidence="9" id="KW-1185">Reference proteome</keyword>
<evidence type="ECO:0000313" key="8">
    <source>
        <dbReference type="EMBL" id="PMD27611.1"/>
    </source>
</evidence>
<dbReference type="InterPro" id="IPR013126">
    <property type="entry name" value="Hsp_70_fam"/>
</dbReference>
<dbReference type="Gene3D" id="3.30.420.40">
    <property type="match status" value="2"/>
</dbReference>
<dbReference type="EC" id="3.6.4.10" evidence="1"/>
<dbReference type="EMBL" id="KZ613465">
    <property type="protein sequence ID" value="PMD27611.1"/>
    <property type="molecule type" value="Genomic_DNA"/>
</dbReference>
<dbReference type="OrthoDB" id="3548825at2759"/>
<dbReference type="InterPro" id="IPR043129">
    <property type="entry name" value="ATPase_NBD"/>
</dbReference>
<keyword evidence="7" id="KW-0472">Membrane</keyword>
<reference evidence="8 9" key="1">
    <citation type="submission" date="2016-05" db="EMBL/GenBank/DDBJ databases">
        <title>A degradative enzymes factory behind the ericoid mycorrhizal symbiosis.</title>
        <authorList>
            <consortium name="DOE Joint Genome Institute"/>
            <person name="Martino E."/>
            <person name="Morin E."/>
            <person name="Grelet G."/>
            <person name="Kuo A."/>
            <person name="Kohler A."/>
            <person name="Daghino S."/>
            <person name="Barry K."/>
            <person name="Choi C."/>
            <person name="Cichocki N."/>
            <person name="Clum A."/>
            <person name="Copeland A."/>
            <person name="Hainaut M."/>
            <person name="Haridas S."/>
            <person name="Labutti K."/>
            <person name="Lindquist E."/>
            <person name="Lipzen A."/>
            <person name="Khouja H.-R."/>
            <person name="Murat C."/>
            <person name="Ohm R."/>
            <person name="Olson A."/>
            <person name="Spatafora J."/>
            <person name="Veneault-Fourrey C."/>
            <person name="Henrissat B."/>
            <person name="Grigoriev I."/>
            <person name="Martin F."/>
            <person name="Perotto S."/>
        </authorList>
    </citation>
    <scope>NUCLEOTIDE SEQUENCE [LARGE SCALE GENOMIC DNA]</scope>
    <source>
        <strain evidence="8 9">UAMH 7357</strain>
    </source>
</reference>
<dbReference type="Pfam" id="PF00012">
    <property type="entry name" value="HSP70"/>
    <property type="match status" value="1"/>
</dbReference>
<evidence type="ECO:0000313" key="9">
    <source>
        <dbReference type="Proteomes" id="UP000235672"/>
    </source>
</evidence>
<dbReference type="SUPFAM" id="SSF100920">
    <property type="entry name" value="Heat shock protein 70kD (HSP70), peptide-binding domain"/>
    <property type="match status" value="1"/>
</dbReference>
<keyword evidence="7" id="KW-1133">Transmembrane helix</keyword>
<evidence type="ECO:0000256" key="3">
    <source>
        <dbReference type="ARBA" id="ARBA00022840"/>
    </source>
</evidence>
<dbReference type="AlphaFoldDB" id="A0A2J6QMX2"/>
<dbReference type="PRINTS" id="PR00301">
    <property type="entry name" value="HEATSHOCK70"/>
</dbReference>
<proteinExistence type="inferred from homology"/>
<accession>A0A2J6QMX2</accession>
<evidence type="ECO:0000256" key="6">
    <source>
        <dbReference type="RuleBase" id="RU003322"/>
    </source>
</evidence>
<dbReference type="Gene3D" id="3.30.30.30">
    <property type="match status" value="1"/>
</dbReference>